<reference evidence="4 5" key="1">
    <citation type="submission" date="2020-08" db="EMBL/GenBank/DDBJ databases">
        <authorList>
            <person name="Newling K."/>
            <person name="Davey J."/>
            <person name="Forrester S."/>
        </authorList>
    </citation>
    <scope>NUCLEOTIDE SEQUENCE [LARGE SCALE GENOMIC DNA]</scope>
    <source>
        <strain evidence="5">Crithidia deanei Carvalho (ATCC PRA-265)</strain>
    </source>
</reference>
<keyword evidence="3" id="KW-0949">S-adenosyl-L-methionine</keyword>
<dbReference type="Pfam" id="PF05724">
    <property type="entry name" value="TPMT"/>
    <property type="match status" value="1"/>
</dbReference>
<dbReference type="PANTHER" id="PTHR10259">
    <property type="entry name" value="THIOPURINE S-METHYLTRANSFERASE"/>
    <property type="match status" value="1"/>
</dbReference>
<dbReference type="PANTHER" id="PTHR10259:SF11">
    <property type="entry name" value="THIOPURINE S-METHYLTRANSFERASE"/>
    <property type="match status" value="1"/>
</dbReference>
<dbReference type="VEuPathDB" id="TriTrypDB:ADEAN_000459100"/>
<keyword evidence="2 4" id="KW-0808">Transferase</keyword>
<keyword evidence="5" id="KW-1185">Reference proteome</keyword>
<evidence type="ECO:0000313" key="4">
    <source>
        <dbReference type="EMBL" id="CAD2217113.1"/>
    </source>
</evidence>
<evidence type="ECO:0000313" key="5">
    <source>
        <dbReference type="Proteomes" id="UP000515908"/>
    </source>
</evidence>
<evidence type="ECO:0000256" key="3">
    <source>
        <dbReference type="ARBA" id="ARBA00022691"/>
    </source>
</evidence>
<keyword evidence="1 4" id="KW-0489">Methyltransferase</keyword>
<name>A0A7G2CEK5_9TRYP</name>
<dbReference type="PROSITE" id="PS51585">
    <property type="entry name" value="SAM_MT_TPMT"/>
    <property type="match status" value="1"/>
</dbReference>
<dbReference type="InterPro" id="IPR008854">
    <property type="entry name" value="TPMT"/>
</dbReference>
<organism evidence="4 5">
    <name type="scientific">Angomonas deanei</name>
    <dbReference type="NCBI Taxonomy" id="59799"/>
    <lineage>
        <taxon>Eukaryota</taxon>
        <taxon>Discoba</taxon>
        <taxon>Euglenozoa</taxon>
        <taxon>Kinetoplastea</taxon>
        <taxon>Metakinetoplastina</taxon>
        <taxon>Trypanosomatida</taxon>
        <taxon>Trypanosomatidae</taxon>
        <taxon>Strigomonadinae</taxon>
        <taxon>Angomonas</taxon>
    </lineage>
</organism>
<dbReference type="Gene3D" id="3.40.50.150">
    <property type="entry name" value="Vaccinia Virus protein VP39"/>
    <property type="match status" value="1"/>
</dbReference>
<dbReference type="GO" id="GO:0008119">
    <property type="term" value="F:thiopurine S-methyltransferase activity"/>
    <property type="evidence" value="ECO:0007669"/>
    <property type="project" value="TreeGrafter"/>
</dbReference>
<evidence type="ECO:0000256" key="2">
    <source>
        <dbReference type="ARBA" id="ARBA00022679"/>
    </source>
</evidence>
<evidence type="ECO:0000256" key="1">
    <source>
        <dbReference type="ARBA" id="ARBA00022603"/>
    </source>
</evidence>
<dbReference type="AlphaFoldDB" id="A0A7G2CEK5"/>
<proteinExistence type="predicted"/>
<dbReference type="EMBL" id="LR877152">
    <property type="protein sequence ID" value="CAD2217113.1"/>
    <property type="molecule type" value="Genomic_DNA"/>
</dbReference>
<dbReference type="Proteomes" id="UP000515908">
    <property type="component" value="Chromosome 08"/>
</dbReference>
<dbReference type="GO" id="GO:0032259">
    <property type="term" value="P:methylation"/>
    <property type="evidence" value="ECO:0007669"/>
    <property type="project" value="UniProtKB-KW"/>
</dbReference>
<accession>A0A7G2CEK5</accession>
<sequence>MPRMSPMWWENEWRKMNPVWRKGESTDNFYVPHFEFIKQQTGRDLATAEDFINSHPNKAKRVLHQASSWWRGWFRSPTSSSPPKESRPLVLVPLCGDSPIMRELAKLGYEVDAVECSSTAMKAAVERSERTLPAELFPYIHLIWEDFFSPKLWDTTLKGKKYDVIYERQGITSINRDQRSDYAFLLKQALKDDGILYVEGIFRTGRVKGNKVAGPPFGISRKEIQHLFPTSQGYHVRCEEKTDAILSLSRDNKVLRRVPKELYVTPFDCVVFKENAVNLELRDKLKAESENRAELKL</sequence>
<dbReference type="InterPro" id="IPR029063">
    <property type="entry name" value="SAM-dependent_MTases_sf"/>
</dbReference>
<gene>
    <name evidence="4" type="ORF">ADEAN_000459100</name>
</gene>
<protein>
    <submittedName>
        <fullName evidence="4">Thiopurine S-methyltransferase (TPMT), putative</fullName>
    </submittedName>
</protein>
<dbReference type="SUPFAM" id="SSF53335">
    <property type="entry name" value="S-adenosyl-L-methionine-dependent methyltransferases"/>
    <property type="match status" value="1"/>
</dbReference>